<dbReference type="Pfam" id="PF12951">
    <property type="entry name" value="PATR"/>
    <property type="match status" value="1"/>
</dbReference>
<protein>
    <recommendedName>
        <fullName evidence="3">Autotransporter domain-containing protein</fullName>
    </recommendedName>
</protein>
<dbReference type="SMART" id="SM00869">
    <property type="entry name" value="Autotransporter"/>
    <property type="match status" value="1"/>
</dbReference>
<dbReference type="GO" id="GO:0003824">
    <property type="term" value="F:catalytic activity"/>
    <property type="evidence" value="ECO:0007669"/>
    <property type="project" value="InterPro"/>
</dbReference>
<dbReference type="PROSITE" id="PS51208">
    <property type="entry name" value="AUTOTRANSPORTER"/>
    <property type="match status" value="1"/>
</dbReference>
<keyword evidence="5" id="KW-1185">Reference proteome</keyword>
<dbReference type="NCBIfam" id="TIGR02601">
    <property type="entry name" value="autotrns_rpt"/>
    <property type="match status" value="1"/>
</dbReference>
<dbReference type="Pfam" id="PF03797">
    <property type="entry name" value="Autotransporter"/>
    <property type="match status" value="1"/>
</dbReference>
<dbReference type="AlphaFoldDB" id="A0A8J3MEC6"/>
<dbReference type="SUPFAM" id="SSF103515">
    <property type="entry name" value="Autotransporter"/>
    <property type="match status" value="1"/>
</dbReference>
<dbReference type="SUPFAM" id="SSF51126">
    <property type="entry name" value="Pectin lyase-like"/>
    <property type="match status" value="1"/>
</dbReference>
<keyword evidence="1 2" id="KW-0732">Signal</keyword>
<name>A0A8J3MEC6_9RHOB</name>
<dbReference type="InterPro" id="IPR036709">
    <property type="entry name" value="Autotransporte_beta_dom_sf"/>
</dbReference>
<dbReference type="InterPro" id="IPR036691">
    <property type="entry name" value="Endo/exonu/phosph_ase_sf"/>
</dbReference>
<dbReference type="Gene3D" id="2.40.128.130">
    <property type="entry name" value="Autotransporter beta-domain"/>
    <property type="match status" value="1"/>
</dbReference>
<evidence type="ECO:0000259" key="3">
    <source>
        <dbReference type="PROSITE" id="PS51208"/>
    </source>
</evidence>
<dbReference type="InterPro" id="IPR013425">
    <property type="entry name" value="Autotrns_rpt"/>
</dbReference>
<dbReference type="InterPro" id="IPR011050">
    <property type="entry name" value="Pectin_lyase_fold/virulence"/>
</dbReference>
<dbReference type="InterPro" id="IPR006315">
    <property type="entry name" value="OM_autotransptr_brl_dom"/>
</dbReference>
<comment type="caution">
    <text evidence="4">The sequence shown here is derived from an EMBL/GenBank/DDBJ whole genome shotgun (WGS) entry which is preliminary data.</text>
</comment>
<accession>A0A8J3MEC6</accession>
<dbReference type="GO" id="GO:0019867">
    <property type="term" value="C:outer membrane"/>
    <property type="evidence" value="ECO:0007669"/>
    <property type="project" value="InterPro"/>
</dbReference>
<dbReference type="SUPFAM" id="SSF56219">
    <property type="entry name" value="DNase I-like"/>
    <property type="match status" value="1"/>
</dbReference>
<evidence type="ECO:0000313" key="5">
    <source>
        <dbReference type="Proteomes" id="UP000611500"/>
    </source>
</evidence>
<dbReference type="Gene3D" id="3.60.10.10">
    <property type="entry name" value="Endonuclease/exonuclease/phosphatase"/>
    <property type="match status" value="1"/>
</dbReference>
<reference evidence="4" key="1">
    <citation type="journal article" date="2014" name="Int. J. Syst. Evol. Microbiol.">
        <title>Complete genome sequence of Corynebacterium casei LMG S-19264T (=DSM 44701T), isolated from a smear-ripened cheese.</title>
        <authorList>
            <consortium name="US DOE Joint Genome Institute (JGI-PGF)"/>
            <person name="Walter F."/>
            <person name="Albersmeier A."/>
            <person name="Kalinowski J."/>
            <person name="Ruckert C."/>
        </authorList>
    </citation>
    <scope>NUCLEOTIDE SEQUENCE</scope>
    <source>
        <strain evidence="4">CGMCC 1.7081</strain>
    </source>
</reference>
<gene>
    <name evidence="4" type="ORF">GCM10010961_31720</name>
</gene>
<dbReference type="EMBL" id="BNAP01000018">
    <property type="protein sequence ID" value="GHG97106.1"/>
    <property type="molecule type" value="Genomic_DNA"/>
</dbReference>
<dbReference type="InterPro" id="IPR005135">
    <property type="entry name" value="Endo/exonuclease/phosphatase"/>
</dbReference>
<feature type="chain" id="PRO_5035296090" description="Autotransporter domain-containing protein" evidence="2">
    <location>
        <begin position="22"/>
        <end position="1048"/>
    </location>
</feature>
<evidence type="ECO:0000256" key="1">
    <source>
        <dbReference type="ARBA" id="ARBA00022729"/>
    </source>
</evidence>
<dbReference type="Proteomes" id="UP000611500">
    <property type="component" value="Unassembled WGS sequence"/>
</dbReference>
<proteinExistence type="predicted"/>
<feature type="domain" description="Autotransporter" evidence="3">
    <location>
        <begin position="773"/>
        <end position="1048"/>
    </location>
</feature>
<evidence type="ECO:0000313" key="4">
    <source>
        <dbReference type="EMBL" id="GHG97106.1"/>
    </source>
</evidence>
<feature type="signal peptide" evidence="2">
    <location>
        <begin position="1"/>
        <end position="21"/>
    </location>
</feature>
<evidence type="ECO:0000256" key="2">
    <source>
        <dbReference type="SAM" id="SignalP"/>
    </source>
</evidence>
<reference evidence="4" key="2">
    <citation type="submission" date="2020-09" db="EMBL/GenBank/DDBJ databases">
        <authorList>
            <person name="Sun Q."/>
            <person name="Zhou Y."/>
        </authorList>
    </citation>
    <scope>NUCLEOTIDE SEQUENCE</scope>
    <source>
        <strain evidence="4">CGMCC 1.7081</strain>
    </source>
</reference>
<dbReference type="InterPro" id="IPR005546">
    <property type="entry name" value="Autotransporte_beta"/>
</dbReference>
<dbReference type="Pfam" id="PF03372">
    <property type="entry name" value="Exo_endo_phos"/>
    <property type="match status" value="1"/>
</dbReference>
<dbReference type="NCBIfam" id="TIGR01414">
    <property type="entry name" value="autotrans_barl"/>
    <property type="match status" value="1"/>
</dbReference>
<organism evidence="4 5">
    <name type="scientific">Pseudodonghicola xiamenensis</name>
    <dbReference type="NCBI Taxonomy" id="337702"/>
    <lineage>
        <taxon>Bacteria</taxon>
        <taxon>Pseudomonadati</taxon>
        <taxon>Pseudomonadota</taxon>
        <taxon>Alphaproteobacteria</taxon>
        <taxon>Rhodobacterales</taxon>
        <taxon>Paracoccaceae</taxon>
        <taxon>Pseudodonghicola</taxon>
    </lineage>
</organism>
<sequence length="1048" mass="110137">MRQTLLCGVAALALLGSPAVAASASDSGTLRIASLNVWVEKFRDQPEKIAEQFLKGNYDTIVFQELVSEQTLSKLQSLLAEAGAGDYRYIRQLDNGVLSRIDGTLGQSTQGDSVAWQLMEPGKGVPDTLLGVVHLDYHDPADLRLQEVDGITDWAAGVNRPTILVGDWNAGDVSERGLNRASQQKLILQDYLRSGNSYYRQLLTEYTVDAEAMEAFIADHTGESLSLDQIPDTFFADETYPIESNTPYTMNRMKRDYMLLQLDGEREGFAPHELADGSTTWPSVGEDATNVWASWDRTRIDHYLASRPFGKWWQIVDDPTDPNLGTLDDLRTEDGVPYADHAAVAHEFRWIGPKLEYYTGAEATEETRLVWGEGATTFSEENPEFFLTRNNMRSDVYLGQIADENGVPILTGLTLDEKKTLLDCTTDDPRLQQAVQDYCIDDHSFIGETLVADGGTVVVAEDAALGEADARLRLSNGGLAVIGTEMTTLDREISLEDEGGWLDVRSAGGAVEVAQAVSGSGDLIKRGVGSLTLAAENSYTGATRIEAGALIVNGSIATAGLTTVGDGARLGGTGTTGSVRVAEGGTLGAGNSIGTLNVAGDLSFASGSILEIEANADGEADKVAVSGDIAIEGGSAIALAEGGDYRPQTSYEVLSAGGTVSGRFDSITSSLAFLDAELSYGASSVDLTLDRNDTSFDTVAVSGNARAAATAIEALGMGNEVYDAVVLLGADTASDAFSQMSGEIHAATMGALANQSARVANVWGEKSRGASRMEREGLSFWASGYGENGTTKAGGDLSDVRNKTVGTLFGADALTENGLEIGVMTGFGQGEVSLSGRSGTVDTDDLHLGLSIGKQFGATILRGGLAYTHSTLSGSRDVSTTGFANTLSSGGHANTTHVFAELAHQMKTGNTLLEPFGSLSHIRVKTDGVSETGGSAALRKVGGSYDVTFAEVGLRLNTGIGASDKANLRSQIGWRHAFSGDPANASMAFAGGDAFGVSGAGLAQDRLSVGIAFDYAISESGVFSIGYNGAFGDDGDVSAFSAGFGFRF</sequence>